<evidence type="ECO:0000256" key="3">
    <source>
        <dbReference type="ARBA" id="ARBA00023157"/>
    </source>
</evidence>
<proteinExistence type="predicted"/>
<dbReference type="Gene3D" id="2.40.20.10">
    <property type="entry name" value="Plasminogen Kringle 4"/>
    <property type="match status" value="1"/>
</dbReference>
<gene>
    <name evidence="11" type="ORF">CVLEPA_LOCUS5360</name>
</gene>
<comment type="caution">
    <text evidence="4">Lacks conserved residue(s) required for the propagation of feature annotation.</text>
</comment>
<evidence type="ECO:0000256" key="7">
    <source>
        <dbReference type="SAM" id="Phobius"/>
    </source>
</evidence>
<keyword evidence="3" id="KW-1015">Disulfide bond</keyword>
<evidence type="ECO:0000313" key="12">
    <source>
        <dbReference type="Proteomes" id="UP001642483"/>
    </source>
</evidence>
<dbReference type="SUPFAM" id="SSF57440">
    <property type="entry name" value="Kringle-like"/>
    <property type="match status" value="1"/>
</dbReference>
<dbReference type="InterPro" id="IPR011042">
    <property type="entry name" value="6-blade_b-propeller_TolB-like"/>
</dbReference>
<feature type="region of interest" description="Disordered" evidence="6">
    <location>
        <begin position="964"/>
        <end position="1012"/>
    </location>
</feature>
<accession>A0ABP0FBI4</accession>
<keyword evidence="2" id="KW-0677">Repeat</keyword>
<dbReference type="InterPro" id="IPR038178">
    <property type="entry name" value="Kringle_sf"/>
</dbReference>
<dbReference type="Proteomes" id="UP001642483">
    <property type="component" value="Unassembled WGS sequence"/>
</dbReference>
<evidence type="ECO:0000256" key="2">
    <source>
        <dbReference type="ARBA" id="ARBA00022737"/>
    </source>
</evidence>
<feature type="domain" description="HYR" evidence="10">
    <location>
        <begin position="805"/>
        <end position="892"/>
    </location>
</feature>
<dbReference type="CDD" id="cd00108">
    <property type="entry name" value="KR"/>
    <property type="match status" value="1"/>
</dbReference>
<dbReference type="PROSITE" id="PS50825">
    <property type="entry name" value="HYR"/>
    <property type="match status" value="1"/>
</dbReference>
<dbReference type="PROSITE" id="PS51120">
    <property type="entry name" value="LDLRB"/>
    <property type="match status" value="1"/>
</dbReference>
<dbReference type="InterPro" id="IPR000742">
    <property type="entry name" value="EGF"/>
</dbReference>
<keyword evidence="12" id="KW-1185">Reference proteome</keyword>
<feature type="domain" description="Kringle" evidence="9">
    <location>
        <begin position="36"/>
        <end position="111"/>
    </location>
</feature>
<dbReference type="SMART" id="SM00181">
    <property type="entry name" value="EGF"/>
    <property type="match status" value="2"/>
</dbReference>
<reference evidence="11 12" key="1">
    <citation type="submission" date="2024-02" db="EMBL/GenBank/DDBJ databases">
        <authorList>
            <person name="Daric V."/>
            <person name="Darras S."/>
        </authorList>
    </citation>
    <scope>NUCLEOTIDE SEQUENCE [LARGE SCALE GENOMIC DNA]</scope>
</reference>
<evidence type="ECO:0000256" key="6">
    <source>
        <dbReference type="SAM" id="MobiDB-lite"/>
    </source>
</evidence>
<feature type="signal peptide" evidence="8">
    <location>
        <begin position="1"/>
        <end position="28"/>
    </location>
</feature>
<feature type="transmembrane region" description="Helical" evidence="7">
    <location>
        <begin position="1020"/>
        <end position="1043"/>
    </location>
</feature>
<sequence length="1080" mass="119805">MHSYIKTAFARALQFALILIHLGRLTSTQSLPDRGVCISGASIYYSGTRNTTFDGLTCQRWDAIQPHRPNHTPADGGHHNYCRNPDQDLRGTWCYTTNRNVRFQYCGIPKCVTDSQIIWTSYDLSRRLARVLSLNADPEYVREGSGASRFNQSANITIDSVLQSTSPNSEYWSLAQDYDGKRFFFADYKSELVGVRHFDTNAVQTYHQGMAHGVEGMAYDWMSGNLYMADSELNWIIATESTFQYFTVVYKAEDPTYALALHGVKRRLFFSTFRSRGSQIISTDLAGKDKQVIFSYPAVNDVSGITVDYDEDRIYWTDFLRNRGLVKSSNLDGTNVKEIYSRSNSIFWGIATYSNYIYFTDVQPKRVNPGRVLLYYIFFVTKARVNDNPTVSHISTGTKPRSIVVYQKTNATSLPSVYPQGECDAPSIAKCAQICLPRLNASRECACAPGYVKTGETGCTQRGLLGESIFFSDSGQAKVFAMPLNSPNNNSYTAIPLGDNADAYYVIANLPNRLLYWYDHRNISIWKSNIDGSNATKINSGKYAQAMTLDPQTGYIYFVDFLTDFIHVMSDDGYFVKTLRKPPADVKNSTNIQSIELDIKNKFIYWTDTNNKLGEGTLRRMRFDGNGEELVVGGLVRPHALAMDYQYERLFLSEATIPVIYEIQFGDLESVNGSIPPGAIQHTFSQPYRVNSGAFITELTVLNNTLYMYDGINRSVEYFNISAGSSTVAPYGPREFFTVRSLQVFSTSYYAQYIGSQSNPCASSADLCPDQQFCLAGAPPGSNCFCGDRFKKVGKRCVDEAAHARNEIPPTHGNTCPENIIQQLPPCYNMTDITWTPPTWTDDKTDSSALGITTPSVSPPVLLGPGLHDFAYTATDEHDNIGHCAFTVTISVTVCEAQPTLLPHIQQSESYCLVDTFVYDITCRAQGQLVTFTDFSNVTLINRCMETGVWAITNFLGITCQAPPSTAPSSSTTTTTTTTTAATTTSTPSSSQSTAISTGASQGPPEPVVGRRSKSLSAGATAAICILVIVLVAILAFVVVLRLRKRNPGAPIMPLFWKRKDDSLNVDSNPFDDPNHYSVM</sequence>
<dbReference type="SUPFAM" id="SSF63825">
    <property type="entry name" value="YWTD domain"/>
    <property type="match status" value="2"/>
</dbReference>
<evidence type="ECO:0000259" key="10">
    <source>
        <dbReference type="PROSITE" id="PS50825"/>
    </source>
</evidence>
<protein>
    <submittedName>
        <fullName evidence="11">Uncharacterized protein</fullName>
    </submittedName>
</protein>
<dbReference type="InterPro" id="IPR018056">
    <property type="entry name" value="Kringle_CS"/>
</dbReference>
<comment type="caution">
    <text evidence="11">The sequence shown here is derived from an EMBL/GenBank/DDBJ whole genome shotgun (WGS) entry which is preliminary data.</text>
</comment>
<dbReference type="PANTHER" id="PTHR46513">
    <property type="entry name" value="VITELLOGENIN RECEPTOR-LIKE PROTEIN-RELATED-RELATED"/>
    <property type="match status" value="1"/>
</dbReference>
<evidence type="ECO:0000259" key="9">
    <source>
        <dbReference type="PROSITE" id="PS50070"/>
    </source>
</evidence>
<dbReference type="InterPro" id="IPR003410">
    <property type="entry name" value="HYR_dom"/>
</dbReference>
<dbReference type="InterPro" id="IPR013806">
    <property type="entry name" value="Kringle-like"/>
</dbReference>
<feature type="compositionally biased region" description="Low complexity" evidence="6">
    <location>
        <begin position="964"/>
        <end position="1001"/>
    </location>
</feature>
<feature type="repeat" description="LDL-receptor class B" evidence="5">
    <location>
        <begin position="602"/>
        <end position="647"/>
    </location>
</feature>
<dbReference type="InterPro" id="IPR000001">
    <property type="entry name" value="Kringle"/>
</dbReference>
<dbReference type="PROSITE" id="PS50070">
    <property type="entry name" value="KRINGLE_2"/>
    <property type="match status" value="1"/>
</dbReference>
<evidence type="ECO:0000256" key="1">
    <source>
        <dbReference type="ARBA" id="ARBA00022572"/>
    </source>
</evidence>
<dbReference type="SMART" id="SM00135">
    <property type="entry name" value="LY"/>
    <property type="match status" value="6"/>
</dbReference>
<evidence type="ECO:0000256" key="5">
    <source>
        <dbReference type="PROSITE-ProRule" id="PRU00461"/>
    </source>
</evidence>
<dbReference type="EMBL" id="CAWYQH010000024">
    <property type="protein sequence ID" value="CAK8675825.1"/>
    <property type="molecule type" value="Genomic_DNA"/>
</dbReference>
<keyword evidence="1 4" id="KW-0420">Kringle</keyword>
<evidence type="ECO:0000256" key="4">
    <source>
        <dbReference type="PROSITE-ProRule" id="PRU00121"/>
    </source>
</evidence>
<organism evidence="11 12">
    <name type="scientific">Clavelina lepadiformis</name>
    <name type="common">Light-bulb sea squirt</name>
    <name type="synonym">Ascidia lepadiformis</name>
    <dbReference type="NCBI Taxonomy" id="159417"/>
    <lineage>
        <taxon>Eukaryota</taxon>
        <taxon>Metazoa</taxon>
        <taxon>Chordata</taxon>
        <taxon>Tunicata</taxon>
        <taxon>Ascidiacea</taxon>
        <taxon>Aplousobranchia</taxon>
        <taxon>Clavelinidae</taxon>
        <taxon>Clavelina</taxon>
    </lineage>
</organism>
<dbReference type="Pfam" id="PF02494">
    <property type="entry name" value="HYR"/>
    <property type="match status" value="1"/>
</dbReference>
<keyword evidence="7" id="KW-1133">Transmembrane helix</keyword>
<dbReference type="PANTHER" id="PTHR46513:SF41">
    <property type="entry name" value="LOW-DENSITY LIPOPROTEIN RECEPTOR-RELATED PROTEIN"/>
    <property type="match status" value="1"/>
</dbReference>
<dbReference type="Gene3D" id="2.120.10.30">
    <property type="entry name" value="TolB, C-terminal domain"/>
    <property type="match status" value="2"/>
</dbReference>
<dbReference type="Pfam" id="PF00051">
    <property type="entry name" value="Kringle"/>
    <property type="match status" value="1"/>
</dbReference>
<evidence type="ECO:0000313" key="11">
    <source>
        <dbReference type="EMBL" id="CAK8675825.1"/>
    </source>
</evidence>
<evidence type="ECO:0000256" key="8">
    <source>
        <dbReference type="SAM" id="SignalP"/>
    </source>
</evidence>
<dbReference type="PROSITE" id="PS00021">
    <property type="entry name" value="KRINGLE_1"/>
    <property type="match status" value="1"/>
</dbReference>
<feature type="chain" id="PRO_5045865117" evidence="8">
    <location>
        <begin position="29"/>
        <end position="1080"/>
    </location>
</feature>
<dbReference type="InterPro" id="IPR050778">
    <property type="entry name" value="Cueball_EGF_LRP_Nidogen"/>
</dbReference>
<dbReference type="PRINTS" id="PR00018">
    <property type="entry name" value="KRINGLE"/>
</dbReference>
<name>A0ABP0FBI4_CLALP</name>
<dbReference type="SMART" id="SM00130">
    <property type="entry name" value="KR"/>
    <property type="match status" value="1"/>
</dbReference>
<keyword evidence="7" id="KW-0472">Membrane</keyword>
<keyword evidence="8" id="KW-0732">Signal</keyword>
<keyword evidence="7" id="KW-0812">Transmembrane</keyword>
<dbReference type="InterPro" id="IPR000033">
    <property type="entry name" value="LDLR_classB_rpt"/>
</dbReference>